<dbReference type="InterPro" id="IPR009057">
    <property type="entry name" value="Homeodomain-like_sf"/>
</dbReference>
<proteinExistence type="predicted"/>
<dbReference type="Proteomes" id="UP000006253">
    <property type="component" value="Unassembled WGS sequence"/>
</dbReference>
<dbReference type="GO" id="GO:0003677">
    <property type="term" value="F:DNA binding"/>
    <property type="evidence" value="ECO:0007669"/>
    <property type="project" value="InterPro"/>
</dbReference>
<name>A0A0E2B6S9_9LEPT</name>
<dbReference type="GO" id="GO:0006313">
    <property type="term" value="P:DNA transposition"/>
    <property type="evidence" value="ECO:0007669"/>
    <property type="project" value="InterPro"/>
</dbReference>
<protein>
    <submittedName>
        <fullName evidence="2">Transposase</fullName>
    </submittedName>
</protein>
<dbReference type="Gene3D" id="1.10.10.60">
    <property type="entry name" value="Homeodomain-like"/>
    <property type="match status" value="1"/>
</dbReference>
<evidence type="ECO:0000256" key="1">
    <source>
        <dbReference type="SAM" id="Coils"/>
    </source>
</evidence>
<dbReference type="AlphaFoldDB" id="A0A0E2B6S9"/>
<keyword evidence="1" id="KW-0175">Coiled coil</keyword>
<gene>
    <name evidence="2" type="ORF">LEP1GSC081_3943</name>
</gene>
<reference evidence="2 3" key="1">
    <citation type="submission" date="2012-10" db="EMBL/GenBank/DDBJ databases">
        <authorList>
            <person name="Harkins D.M."/>
            <person name="Durkin A.S."/>
            <person name="Brinkac L.M."/>
            <person name="Selengut J.D."/>
            <person name="Sanka R."/>
            <person name="DePew J."/>
            <person name="Purushe J."/>
            <person name="Peacock S.J."/>
            <person name="Thaipadungpanit J."/>
            <person name="Wuthiekanun V.W."/>
            <person name="Day N.P."/>
            <person name="Vinetz J.M."/>
            <person name="Sutton G.G."/>
            <person name="Nelson W.C."/>
            <person name="Fouts D.E."/>
        </authorList>
    </citation>
    <scope>NUCLEOTIDE SEQUENCE [LARGE SCALE GENOMIC DNA]</scope>
    <source>
        <strain evidence="2 3">H1</strain>
    </source>
</reference>
<dbReference type="InterPro" id="IPR051839">
    <property type="entry name" value="RD_transcriptional_regulator"/>
</dbReference>
<dbReference type="SUPFAM" id="SSF46689">
    <property type="entry name" value="Homeodomain-like"/>
    <property type="match status" value="1"/>
</dbReference>
<sequence length="142" mass="16668">MSFRFCSTKSKTFNILSASFWYRLCPSYVKTDTFYSANEVKVNMNKKGKYSPEFKEQAVKRTLSGSFTIKEVAESLGISYFVLRQWRTENLKKSEQQNPPTDKQLKESEELKKLRKENLKLKEENSILKKFAAMLSREQNPD</sequence>
<dbReference type="Pfam" id="PF01527">
    <property type="entry name" value="HTH_Tnp_1"/>
    <property type="match status" value="1"/>
</dbReference>
<dbReference type="GO" id="GO:0004803">
    <property type="term" value="F:transposase activity"/>
    <property type="evidence" value="ECO:0007669"/>
    <property type="project" value="InterPro"/>
</dbReference>
<dbReference type="InterPro" id="IPR002514">
    <property type="entry name" value="Transposase_8"/>
</dbReference>
<accession>A0A0E2B6S9</accession>
<dbReference type="EMBL" id="AHMY02000016">
    <property type="protein sequence ID" value="EKO17017.1"/>
    <property type="molecule type" value="Genomic_DNA"/>
</dbReference>
<organism evidence="2 3">
    <name type="scientific">Leptospira kirschneri str. H1</name>
    <dbReference type="NCBI Taxonomy" id="1049966"/>
    <lineage>
        <taxon>Bacteria</taxon>
        <taxon>Pseudomonadati</taxon>
        <taxon>Spirochaetota</taxon>
        <taxon>Spirochaetia</taxon>
        <taxon>Leptospirales</taxon>
        <taxon>Leptospiraceae</taxon>
        <taxon>Leptospira</taxon>
    </lineage>
</organism>
<dbReference type="PANTHER" id="PTHR33215">
    <property type="entry name" value="PROTEIN DISTAL ANTENNA"/>
    <property type="match status" value="1"/>
</dbReference>
<feature type="coiled-coil region" evidence="1">
    <location>
        <begin position="104"/>
        <end position="131"/>
    </location>
</feature>
<dbReference type="PANTHER" id="PTHR33215:SF13">
    <property type="entry name" value="PROTEIN DISTAL ANTENNA"/>
    <property type="match status" value="1"/>
</dbReference>
<evidence type="ECO:0000313" key="2">
    <source>
        <dbReference type="EMBL" id="EKO17017.1"/>
    </source>
</evidence>
<evidence type="ECO:0000313" key="3">
    <source>
        <dbReference type="Proteomes" id="UP000006253"/>
    </source>
</evidence>
<comment type="caution">
    <text evidence="2">The sequence shown here is derived from an EMBL/GenBank/DDBJ whole genome shotgun (WGS) entry which is preliminary data.</text>
</comment>